<dbReference type="AlphaFoldDB" id="A0A9P7DS62"/>
<protein>
    <submittedName>
        <fullName evidence="1">Uncharacterized protein</fullName>
    </submittedName>
</protein>
<dbReference type="Proteomes" id="UP000807769">
    <property type="component" value="Unassembled WGS sequence"/>
</dbReference>
<evidence type="ECO:0000313" key="2">
    <source>
        <dbReference type="EMBL" id="KAG1816411.1"/>
    </source>
</evidence>
<comment type="caution">
    <text evidence="1">The sequence shown here is derived from an EMBL/GenBank/DDBJ whole genome shotgun (WGS) entry which is preliminary data.</text>
</comment>
<gene>
    <name evidence="2" type="ORF">BJ212DRAFT_1480863</name>
    <name evidence="1" type="ORF">BJ212DRAFT_1487639</name>
</gene>
<proteinExistence type="predicted"/>
<keyword evidence="3" id="KW-1185">Reference proteome</keyword>
<reference evidence="1" key="1">
    <citation type="journal article" date="2020" name="New Phytol.">
        <title>Comparative genomics reveals dynamic genome evolution in host specialist ectomycorrhizal fungi.</title>
        <authorList>
            <person name="Lofgren L.A."/>
            <person name="Nguyen N.H."/>
            <person name="Vilgalys R."/>
            <person name="Ruytinx J."/>
            <person name="Liao H.L."/>
            <person name="Branco S."/>
            <person name="Kuo A."/>
            <person name="LaButti K."/>
            <person name="Lipzen A."/>
            <person name="Andreopoulos W."/>
            <person name="Pangilinan J."/>
            <person name="Riley R."/>
            <person name="Hundley H."/>
            <person name="Na H."/>
            <person name="Barry K."/>
            <person name="Grigoriev I.V."/>
            <person name="Stajich J.E."/>
            <person name="Kennedy P.G."/>
        </authorList>
    </citation>
    <scope>NUCLEOTIDE SEQUENCE</scope>
    <source>
        <strain evidence="1">MN1</strain>
    </source>
</reference>
<name>A0A9P7DS62_9AGAM</name>
<evidence type="ECO:0000313" key="1">
    <source>
        <dbReference type="EMBL" id="KAG1801747.1"/>
    </source>
</evidence>
<dbReference type="EMBL" id="JABBWG010000016">
    <property type="protein sequence ID" value="KAG1816411.1"/>
    <property type="molecule type" value="Genomic_DNA"/>
</dbReference>
<organism evidence="1 3">
    <name type="scientific">Suillus subaureus</name>
    <dbReference type="NCBI Taxonomy" id="48587"/>
    <lineage>
        <taxon>Eukaryota</taxon>
        <taxon>Fungi</taxon>
        <taxon>Dikarya</taxon>
        <taxon>Basidiomycota</taxon>
        <taxon>Agaricomycotina</taxon>
        <taxon>Agaricomycetes</taxon>
        <taxon>Agaricomycetidae</taxon>
        <taxon>Boletales</taxon>
        <taxon>Suillineae</taxon>
        <taxon>Suillaceae</taxon>
        <taxon>Suillus</taxon>
    </lineage>
</organism>
<evidence type="ECO:0000313" key="3">
    <source>
        <dbReference type="Proteomes" id="UP000807769"/>
    </source>
</evidence>
<dbReference type="GeneID" id="64634179"/>
<dbReference type="EMBL" id="JABBWG010000092">
    <property type="protein sequence ID" value="KAG1801747.1"/>
    <property type="molecule type" value="Genomic_DNA"/>
</dbReference>
<accession>A0A9P7DS62</accession>
<dbReference type="OrthoDB" id="2692643at2759"/>
<sequence length="151" mass="16888">MISLDNGESRVITAANPVIIRINRLKEIINVATKIKTTSLIVYLEPDVAKESLLSKNFPQAAATKIKSPSLTVYLKPDIAEESLLAKNVKQKLTYTSLHTMTAAMEIWYDPDPQFMYVLDLQADYFSNTSQAYATASNKDFYSAFSSLHCN</sequence>
<dbReference type="RefSeq" id="XP_041193084.1">
    <property type="nucleotide sequence ID" value="XM_041340163.1"/>
</dbReference>